<proteinExistence type="predicted"/>
<dbReference type="Pfam" id="PF00072">
    <property type="entry name" value="Response_reg"/>
    <property type="match status" value="1"/>
</dbReference>
<evidence type="ECO:0000313" key="6">
    <source>
        <dbReference type="EMBL" id="RZS58094.1"/>
    </source>
</evidence>
<dbReference type="EMBL" id="SGWV01000007">
    <property type="protein sequence ID" value="RZS58094.1"/>
    <property type="molecule type" value="Genomic_DNA"/>
</dbReference>
<name>A0A4Q7LTN9_9BURK</name>
<evidence type="ECO:0000259" key="4">
    <source>
        <dbReference type="PROSITE" id="PS50043"/>
    </source>
</evidence>
<organism evidence="6 7">
    <name type="scientific">Sphaerotilus mobilis</name>
    <dbReference type="NCBI Taxonomy" id="47994"/>
    <lineage>
        <taxon>Bacteria</taxon>
        <taxon>Pseudomonadati</taxon>
        <taxon>Pseudomonadota</taxon>
        <taxon>Betaproteobacteria</taxon>
        <taxon>Burkholderiales</taxon>
        <taxon>Sphaerotilaceae</taxon>
        <taxon>Sphaerotilus</taxon>
    </lineage>
</organism>
<evidence type="ECO:0000313" key="7">
    <source>
        <dbReference type="Proteomes" id="UP000293433"/>
    </source>
</evidence>
<feature type="domain" description="HTH luxR-type" evidence="4">
    <location>
        <begin position="206"/>
        <end position="273"/>
    </location>
</feature>
<dbReference type="PRINTS" id="PR00038">
    <property type="entry name" value="HTHLUXR"/>
</dbReference>
<dbReference type="GO" id="GO:0003677">
    <property type="term" value="F:DNA binding"/>
    <property type="evidence" value="ECO:0007669"/>
    <property type="project" value="UniProtKB-KW"/>
</dbReference>
<dbReference type="Pfam" id="PF00196">
    <property type="entry name" value="GerE"/>
    <property type="match status" value="1"/>
</dbReference>
<dbReference type="PROSITE" id="PS50043">
    <property type="entry name" value="HTH_LUXR_2"/>
    <property type="match status" value="1"/>
</dbReference>
<protein>
    <submittedName>
        <fullName evidence="6">LuxR family two component transcriptional regulator</fullName>
    </submittedName>
</protein>
<dbReference type="OrthoDB" id="3374006at2"/>
<reference evidence="6 7" key="1">
    <citation type="submission" date="2019-02" db="EMBL/GenBank/DDBJ databases">
        <title>Genomic Encyclopedia of Type Strains, Phase IV (KMG-IV): sequencing the most valuable type-strain genomes for metagenomic binning, comparative biology and taxonomic classification.</title>
        <authorList>
            <person name="Goeker M."/>
        </authorList>
    </citation>
    <scope>NUCLEOTIDE SEQUENCE [LARGE SCALE GENOMIC DNA]</scope>
    <source>
        <strain evidence="6 7">DSM 10617</strain>
    </source>
</reference>
<dbReference type="AlphaFoldDB" id="A0A4Q7LTN9"/>
<dbReference type="InterPro" id="IPR016032">
    <property type="entry name" value="Sig_transdc_resp-reg_C-effctor"/>
</dbReference>
<dbReference type="GO" id="GO:0000160">
    <property type="term" value="P:phosphorelay signal transduction system"/>
    <property type="evidence" value="ECO:0007669"/>
    <property type="project" value="InterPro"/>
</dbReference>
<dbReference type="RefSeq" id="WP_130480279.1">
    <property type="nucleotide sequence ID" value="NZ_SGWV01000007.1"/>
</dbReference>
<feature type="domain" description="Response regulatory" evidence="5">
    <location>
        <begin position="2"/>
        <end position="119"/>
    </location>
</feature>
<dbReference type="InterPro" id="IPR000792">
    <property type="entry name" value="Tscrpt_reg_LuxR_C"/>
</dbReference>
<accession>A0A4Q7LTN9</accession>
<dbReference type="Gene3D" id="1.10.10.10">
    <property type="entry name" value="Winged helix-like DNA-binding domain superfamily/Winged helix DNA-binding domain"/>
    <property type="match status" value="1"/>
</dbReference>
<dbReference type="Proteomes" id="UP000293433">
    <property type="component" value="Unassembled WGS sequence"/>
</dbReference>
<dbReference type="InterPro" id="IPR036388">
    <property type="entry name" value="WH-like_DNA-bd_sf"/>
</dbReference>
<dbReference type="GO" id="GO:0006355">
    <property type="term" value="P:regulation of DNA-templated transcription"/>
    <property type="evidence" value="ECO:0007669"/>
    <property type="project" value="InterPro"/>
</dbReference>
<evidence type="ECO:0000256" key="3">
    <source>
        <dbReference type="PROSITE-ProRule" id="PRU00169"/>
    </source>
</evidence>
<dbReference type="InterPro" id="IPR001789">
    <property type="entry name" value="Sig_transdc_resp-reg_receiver"/>
</dbReference>
<dbReference type="PANTHER" id="PTHR45566">
    <property type="entry name" value="HTH-TYPE TRANSCRIPTIONAL REGULATOR YHJB-RELATED"/>
    <property type="match status" value="1"/>
</dbReference>
<evidence type="ECO:0000256" key="1">
    <source>
        <dbReference type="ARBA" id="ARBA00022553"/>
    </source>
</evidence>
<dbReference type="PROSITE" id="PS50110">
    <property type="entry name" value="RESPONSE_REGULATORY"/>
    <property type="match status" value="1"/>
</dbReference>
<evidence type="ECO:0000259" key="5">
    <source>
        <dbReference type="PROSITE" id="PS50110"/>
    </source>
</evidence>
<dbReference type="InterPro" id="IPR051015">
    <property type="entry name" value="EvgA-like"/>
</dbReference>
<dbReference type="SUPFAM" id="SSF46894">
    <property type="entry name" value="C-terminal effector domain of the bipartite response regulators"/>
    <property type="match status" value="1"/>
</dbReference>
<dbReference type="PANTHER" id="PTHR45566:SF1">
    <property type="entry name" value="HTH-TYPE TRANSCRIPTIONAL REGULATOR YHJB-RELATED"/>
    <property type="match status" value="1"/>
</dbReference>
<evidence type="ECO:0000256" key="2">
    <source>
        <dbReference type="ARBA" id="ARBA00023125"/>
    </source>
</evidence>
<keyword evidence="7" id="KW-1185">Reference proteome</keyword>
<dbReference type="Gene3D" id="3.40.50.2300">
    <property type="match status" value="1"/>
</dbReference>
<dbReference type="SMART" id="SM00448">
    <property type="entry name" value="REC"/>
    <property type="match status" value="1"/>
</dbReference>
<keyword evidence="1 3" id="KW-0597">Phosphoprotein</keyword>
<dbReference type="CDD" id="cd06170">
    <property type="entry name" value="LuxR_C_like"/>
    <property type="match status" value="1"/>
</dbReference>
<dbReference type="InterPro" id="IPR058245">
    <property type="entry name" value="NreC/VraR/RcsB-like_REC"/>
</dbReference>
<sequence length="289" mass="30167">MKVLMIDDHPLILAAMQNVVRGLGEGVRVVGAETVDEARNLLFGSHGFDLVLLDLFLGAHDGYDFLVELRAAHPQLPVVVVSASEDPADLDRCIDGGAMGFVPKRATNEMLFEALLLVMSGGVFVPEMFSGAGGLGPTMVAWPVGQDPAVDGRTAQAGVSGAALDVDPPVVARTLRASPSQPLLDAGLPMAPTPVDRVAAREALISPTSLESLGLTPRQSEVLALLLEGKPNKLIAREMGLSVETIKDHVAAVLRCLGVSSRTQAVIAVRHQFSPQASGVTATPVAASH</sequence>
<feature type="modified residue" description="4-aspartylphosphate" evidence="3">
    <location>
        <position position="54"/>
    </location>
</feature>
<keyword evidence="2" id="KW-0238">DNA-binding</keyword>
<dbReference type="CDD" id="cd17535">
    <property type="entry name" value="REC_NarL-like"/>
    <property type="match status" value="1"/>
</dbReference>
<dbReference type="SMART" id="SM00421">
    <property type="entry name" value="HTH_LUXR"/>
    <property type="match status" value="1"/>
</dbReference>
<gene>
    <name evidence="6" type="ORF">EV685_0373</name>
</gene>
<comment type="caution">
    <text evidence="6">The sequence shown here is derived from an EMBL/GenBank/DDBJ whole genome shotgun (WGS) entry which is preliminary data.</text>
</comment>
<dbReference type="SUPFAM" id="SSF52172">
    <property type="entry name" value="CheY-like"/>
    <property type="match status" value="1"/>
</dbReference>
<dbReference type="InterPro" id="IPR011006">
    <property type="entry name" value="CheY-like_superfamily"/>
</dbReference>